<dbReference type="SUPFAM" id="SSF56112">
    <property type="entry name" value="Protein kinase-like (PK-like)"/>
    <property type="match status" value="1"/>
</dbReference>
<protein>
    <recommendedName>
        <fullName evidence="3">Serine-threonine/tyrosine-protein kinase catalytic domain-containing protein</fullName>
    </recommendedName>
</protein>
<reference evidence="1 2" key="1">
    <citation type="submission" date="2018-08" db="EMBL/GenBank/DDBJ databases">
        <title>Genome and evolution of the arbuscular mycorrhizal fungus Diversispora epigaea (formerly Glomus versiforme) and its bacterial endosymbionts.</title>
        <authorList>
            <person name="Sun X."/>
            <person name="Fei Z."/>
            <person name="Harrison M."/>
        </authorList>
    </citation>
    <scope>NUCLEOTIDE SEQUENCE [LARGE SCALE GENOMIC DNA]</scope>
    <source>
        <strain evidence="1 2">IT104</strain>
    </source>
</reference>
<keyword evidence="2" id="KW-1185">Reference proteome</keyword>
<proteinExistence type="predicted"/>
<dbReference type="AlphaFoldDB" id="A0A397HS03"/>
<dbReference type="InterPro" id="IPR011009">
    <property type="entry name" value="Kinase-like_dom_sf"/>
</dbReference>
<gene>
    <name evidence="1" type="ORF">Glove_311g65</name>
</gene>
<evidence type="ECO:0000313" key="1">
    <source>
        <dbReference type="EMBL" id="RHZ65792.1"/>
    </source>
</evidence>
<evidence type="ECO:0000313" key="2">
    <source>
        <dbReference type="Proteomes" id="UP000266861"/>
    </source>
</evidence>
<dbReference type="Proteomes" id="UP000266861">
    <property type="component" value="Unassembled WGS sequence"/>
</dbReference>
<accession>A0A397HS03</accession>
<evidence type="ECO:0008006" key="3">
    <source>
        <dbReference type="Google" id="ProtNLM"/>
    </source>
</evidence>
<dbReference type="Gene3D" id="1.10.510.10">
    <property type="entry name" value="Transferase(Phosphotransferase) domain 1"/>
    <property type="match status" value="1"/>
</dbReference>
<dbReference type="EMBL" id="PQFF01000285">
    <property type="protein sequence ID" value="RHZ65792.1"/>
    <property type="molecule type" value="Genomic_DNA"/>
</dbReference>
<comment type="caution">
    <text evidence="1">The sequence shown here is derived from an EMBL/GenBank/DDBJ whole genome shotgun (WGS) entry which is preliminary data.</text>
</comment>
<sequence length="144" mass="16384">MESVNFVLKNNLFESSELGLVGMLKLIRPKIPDIMLDWIPKFYSDLVHKCWSANPSEQPTSQELMDIADENQEKAIKSQKQESSLSSSISHPQTCYIFRSIHTLHGLHPNLLMTNEPTTSSVSAYDIDSKESQECIDWGKEIQN</sequence>
<name>A0A397HS03_9GLOM</name>
<organism evidence="1 2">
    <name type="scientific">Diversispora epigaea</name>
    <dbReference type="NCBI Taxonomy" id="1348612"/>
    <lineage>
        <taxon>Eukaryota</taxon>
        <taxon>Fungi</taxon>
        <taxon>Fungi incertae sedis</taxon>
        <taxon>Mucoromycota</taxon>
        <taxon>Glomeromycotina</taxon>
        <taxon>Glomeromycetes</taxon>
        <taxon>Diversisporales</taxon>
        <taxon>Diversisporaceae</taxon>
        <taxon>Diversispora</taxon>
    </lineage>
</organism>